<dbReference type="AlphaFoldDB" id="A0A8H7TF74"/>
<evidence type="ECO:0000313" key="1">
    <source>
        <dbReference type="EMBL" id="KAG4418674.1"/>
    </source>
</evidence>
<protein>
    <submittedName>
        <fullName evidence="1">Uncharacterized protein</fullName>
    </submittedName>
</protein>
<reference evidence="1" key="1">
    <citation type="submission" date="2021-02" db="EMBL/GenBank/DDBJ databases">
        <title>Genome sequence Cadophora malorum strain M34.</title>
        <authorList>
            <person name="Stefanovic E."/>
            <person name="Vu D."/>
            <person name="Scully C."/>
            <person name="Dijksterhuis J."/>
            <person name="Roader J."/>
            <person name="Houbraken J."/>
        </authorList>
    </citation>
    <scope>NUCLEOTIDE SEQUENCE</scope>
    <source>
        <strain evidence="1">M34</strain>
    </source>
</reference>
<evidence type="ECO:0000313" key="2">
    <source>
        <dbReference type="Proteomes" id="UP000664132"/>
    </source>
</evidence>
<dbReference type="EMBL" id="JAFJYH010000123">
    <property type="protein sequence ID" value="KAG4418674.1"/>
    <property type="molecule type" value="Genomic_DNA"/>
</dbReference>
<dbReference type="Proteomes" id="UP000664132">
    <property type="component" value="Unassembled WGS sequence"/>
</dbReference>
<dbReference type="OrthoDB" id="3513709at2759"/>
<name>A0A8H7TF74_9HELO</name>
<accession>A0A8H7TF74</accession>
<proteinExistence type="predicted"/>
<organism evidence="1 2">
    <name type="scientific">Cadophora malorum</name>
    <dbReference type="NCBI Taxonomy" id="108018"/>
    <lineage>
        <taxon>Eukaryota</taxon>
        <taxon>Fungi</taxon>
        <taxon>Dikarya</taxon>
        <taxon>Ascomycota</taxon>
        <taxon>Pezizomycotina</taxon>
        <taxon>Leotiomycetes</taxon>
        <taxon>Helotiales</taxon>
        <taxon>Ploettnerulaceae</taxon>
        <taxon>Cadophora</taxon>
    </lineage>
</organism>
<sequence>MDHIRRPLPTADELTTAILILSRTFRSLKHGIIDSSAIFLRATSFSLPCLLPSKITVLIHSSSKTSAQEVIRTLAKKDYASEYVVHRKNCVDYPKVILKRPKGDIRGDMYVDFNVVDRWGCSRKREAYDFRLEGNNTVPLTIDSEQVHIMNPAWLLRQRIQTWNERVLDREKRTDEIEIRTLVDMLGFCGGEKIKIKRKQEIEDLRMVVVGMEDDPTMLGSVIECPEVFGPWYRLNWVQAFGALGLVLILTKAIDYFGHDNHV</sequence>
<keyword evidence="2" id="KW-1185">Reference proteome</keyword>
<gene>
    <name evidence="1" type="ORF">IFR04_008210</name>
</gene>
<comment type="caution">
    <text evidence="1">The sequence shown here is derived from an EMBL/GenBank/DDBJ whole genome shotgun (WGS) entry which is preliminary data.</text>
</comment>